<sequence>MAGFVSRLESATRWFPVSMPLVERKLVRKLDWLVLPYACLSFFVKYLDVSALTNAYVSGMKQDLDLSGNRLNYINAAYEVGYVVFQIPSNMVLIKYPAQYYLPAAEIFWGLFTLGTAFVQTYEQLVVMRFFVGLSATSCYVGLVHVVNSWYRKEELGRRNALFWIANPIGQMFAGYLQAAAYTHLNNNHGLQGWRWLFIICTVITIPIALLGFLIFPDMPERTKSRFLNTEEKALANKRLQEEGFKPSTGLNKTIIKRIFTSWRFYAFVLLLVIFCNMTYSEATPFILWLDSQPDKYPVALVNNLSTVTNGAAVAGALMMSFYSDIRGSRTEPIILSGILCIFANLVLSIWNIPDGLKFFAYISVGWSYGTIPVLIAWTAEGLAGDSEVRALTLASYNCVGEITSLVVPLVAWPVSKAPGFRGGFIWATVLSVFYLFNVAWIVIKQKRSNKKITMAEEQGSGEEDTVVTDQLTIQGEVTKL</sequence>
<evidence type="ECO:0000256" key="3">
    <source>
        <dbReference type="ARBA" id="ARBA00022692"/>
    </source>
</evidence>
<dbReference type="Proteomes" id="UP000053732">
    <property type="component" value="Unassembled WGS sequence"/>
</dbReference>
<dbReference type="EMBL" id="HG793142">
    <property type="protein sequence ID" value="CRL23069.1"/>
    <property type="molecule type" value="Genomic_DNA"/>
</dbReference>
<evidence type="ECO:0000313" key="10">
    <source>
        <dbReference type="Proteomes" id="UP000053732"/>
    </source>
</evidence>
<accession>A0A0G4P9W5</accession>
<feature type="transmembrane region" description="Helical" evidence="7">
    <location>
        <begin position="162"/>
        <end position="182"/>
    </location>
</feature>
<dbReference type="PANTHER" id="PTHR43791">
    <property type="entry name" value="PERMEASE-RELATED"/>
    <property type="match status" value="1"/>
</dbReference>
<reference evidence="9 10" key="1">
    <citation type="journal article" date="2014" name="Nat. Commun.">
        <title>Multiple recent horizontal transfers of a large genomic region in cheese making fungi.</title>
        <authorList>
            <person name="Cheeseman K."/>
            <person name="Ropars J."/>
            <person name="Renault P."/>
            <person name="Dupont J."/>
            <person name="Gouzy J."/>
            <person name="Branca A."/>
            <person name="Abraham A.L."/>
            <person name="Ceppi M."/>
            <person name="Conseiller E."/>
            <person name="Debuchy R."/>
            <person name="Malagnac F."/>
            <person name="Goarin A."/>
            <person name="Silar P."/>
            <person name="Lacoste S."/>
            <person name="Sallet E."/>
            <person name="Bensimon A."/>
            <person name="Giraud T."/>
            <person name="Brygoo Y."/>
        </authorList>
    </citation>
    <scope>NUCLEOTIDE SEQUENCE [LARGE SCALE GENOMIC DNA]</scope>
    <source>
        <strain evidence="10">FM 013</strain>
    </source>
</reference>
<feature type="transmembrane region" description="Helical" evidence="7">
    <location>
        <begin position="300"/>
        <end position="322"/>
    </location>
</feature>
<dbReference type="GO" id="GO:0016020">
    <property type="term" value="C:membrane"/>
    <property type="evidence" value="ECO:0007669"/>
    <property type="project" value="UniProtKB-SubCell"/>
</dbReference>
<feature type="transmembrane region" description="Helical" evidence="7">
    <location>
        <begin position="359"/>
        <end position="380"/>
    </location>
</feature>
<keyword evidence="10" id="KW-1185">Reference proteome</keyword>
<dbReference type="FunFam" id="1.20.1250.20:FF:000065">
    <property type="entry name" value="Putative MFS pantothenate transporter"/>
    <property type="match status" value="1"/>
</dbReference>
<name>A0A0G4P9W5_PENC3</name>
<dbReference type="PROSITE" id="PS50850">
    <property type="entry name" value="MFS"/>
    <property type="match status" value="1"/>
</dbReference>
<feature type="transmembrane region" description="Helical" evidence="7">
    <location>
        <begin position="334"/>
        <end position="353"/>
    </location>
</feature>
<dbReference type="PANTHER" id="PTHR43791:SF39">
    <property type="entry name" value="TRANSPORTER LIZ1_SEO1, PUTATIVE (AFU_ORTHOLOGUE AFUA_3G00980)-RELATED"/>
    <property type="match status" value="1"/>
</dbReference>
<organism evidence="9 10">
    <name type="scientific">Penicillium camemberti (strain FM 013)</name>
    <dbReference type="NCBI Taxonomy" id="1429867"/>
    <lineage>
        <taxon>Eukaryota</taxon>
        <taxon>Fungi</taxon>
        <taxon>Dikarya</taxon>
        <taxon>Ascomycota</taxon>
        <taxon>Pezizomycotina</taxon>
        <taxon>Eurotiomycetes</taxon>
        <taxon>Eurotiomycetidae</taxon>
        <taxon>Eurotiales</taxon>
        <taxon>Aspergillaceae</taxon>
        <taxon>Penicillium</taxon>
    </lineage>
</organism>
<evidence type="ECO:0000256" key="5">
    <source>
        <dbReference type="ARBA" id="ARBA00023136"/>
    </source>
</evidence>
<evidence type="ECO:0000256" key="4">
    <source>
        <dbReference type="ARBA" id="ARBA00022989"/>
    </source>
</evidence>
<feature type="domain" description="Major facilitator superfamily (MFS) profile" evidence="8">
    <location>
        <begin position="34"/>
        <end position="447"/>
    </location>
</feature>
<protein>
    <submittedName>
        <fullName evidence="9">Sucrose/H+ symporter, plant</fullName>
    </submittedName>
</protein>
<dbReference type="GO" id="GO:0022857">
    <property type="term" value="F:transmembrane transporter activity"/>
    <property type="evidence" value="ECO:0007669"/>
    <property type="project" value="InterPro"/>
</dbReference>
<dbReference type="InterPro" id="IPR011701">
    <property type="entry name" value="MFS"/>
</dbReference>
<evidence type="ECO:0000259" key="8">
    <source>
        <dbReference type="PROSITE" id="PS50850"/>
    </source>
</evidence>
<comment type="subcellular location">
    <subcellularLocation>
        <location evidence="1">Membrane</location>
        <topology evidence="1">Multi-pass membrane protein</topology>
    </subcellularLocation>
</comment>
<keyword evidence="2" id="KW-0813">Transport</keyword>
<dbReference type="Pfam" id="PF07690">
    <property type="entry name" value="MFS_1"/>
    <property type="match status" value="1"/>
</dbReference>
<keyword evidence="4 7" id="KW-1133">Transmembrane helix</keyword>
<gene>
    <name evidence="9" type="ORF">PCAMFM013_S009g000009</name>
</gene>
<evidence type="ECO:0000313" key="9">
    <source>
        <dbReference type="EMBL" id="CRL23069.1"/>
    </source>
</evidence>
<feature type="transmembrane region" description="Helical" evidence="7">
    <location>
        <begin position="392"/>
        <end position="413"/>
    </location>
</feature>
<dbReference type="Gene3D" id="1.20.1250.20">
    <property type="entry name" value="MFS general substrate transporter like domains"/>
    <property type="match status" value="2"/>
</dbReference>
<feature type="transmembrane region" description="Helical" evidence="7">
    <location>
        <begin position="194"/>
        <end position="216"/>
    </location>
</feature>
<evidence type="ECO:0000256" key="1">
    <source>
        <dbReference type="ARBA" id="ARBA00004141"/>
    </source>
</evidence>
<feature type="transmembrane region" description="Helical" evidence="7">
    <location>
        <begin position="263"/>
        <end position="280"/>
    </location>
</feature>
<feature type="transmembrane region" description="Helical" evidence="7">
    <location>
        <begin position="100"/>
        <end position="120"/>
    </location>
</feature>
<evidence type="ECO:0000256" key="7">
    <source>
        <dbReference type="SAM" id="Phobius"/>
    </source>
</evidence>
<feature type="transmembrane region" description="Helical" evidence="7">
    <location>
        <begin position="425"/>
        <end position="444"/>
    </location>
</feature>
<dbReference type="AlphaFoldDB" id="A0A0G4P9W5"/>
<dbReference type="InterPro" id="IPR020846">
    <property type="entry name" value="MFS_dom"/>
</dbReference>
<keyword evidence="5 7" id="KW-0472">Membrane</keyword>
<evidence type="ECO:0000256" key="2">
    <source>
        <dbReference type="ARBA" id="ARBA00022448"/>
    </source>
</evidence>
<keyword evidence="3 7" id="KW-0812">Transmembrane</keyword>
<evidence type="ECO:0000256" key="6">
    <source>
        <dbReference type="ARBA" id="ARBA00037968"/>
    </source>
</evidence>
<dbReference type="InterPro" id="IPR036259">
    <property type="entry name" value="MFS_trans_sf"/>
</dbReference>
<comment type="similarity">
    <text evidence="6">Belongs to the major facilitator superfamily. Allantoate permease family.</text>
</comment>
<proteinExistence type="inferred from homology"/>
<feature type="transmembrane region" description="Helical" evidence="7">
    <location>
        <begin position="126"/>
        <end position="150"/>
    </location>
</feature>
<dbReference type="SUPFAM" id="SSF103473">
    <property type="entry name" value="MFS general substrate transporter"/>
    <property type="match status" value="1"/>
</dbReference>